<protein>
    <submittedName>
        <fullName evidence="1">Uncharacterized protein</fullName>
    </submittedName>
</protein>
<dbReference type="AlphaFoldDB" id="C6LGF0"/>
<evidence type="ECO:0000313" key="2">
    <source>
        <dbReference type="Proteomes" id="UP000005561"/>
    </source>
</evidence>
<reference evidence="1" key="1">
    <citation type="submission" date="2009-07" db="EMBL/GenBank/DDBJ databases">
        <authorList>
            <person name="Weinstock G."/>
            <person name="Sodergren E."/>
            <person name="Clifton S."/>
            <person name="Fulton L."/>
            <person name="Fulton B."/>
            <person name="Courtney L."/>
            <person name="Fronick C."/>
            <person name="Harrison M."/>
            <person name="Strong C."/>
            <person name="Farmer C."/>
            <person name="Delahaunty K."/>
            <person name="Markovic C."/>
            <person name="Hall O."/>
            <person name="Minx P."/>
            <person name="Tomlinson C."/>
            <person name="Mitreva M."/>
            <person name="Nelson J."/>
            <person name="Hou S."/>
            <person name="Wollam A."/>
            <person name="Pepin K.H."/>
            <person name="Johnson M."/>
            <person name="Bhonagiri V."/>
            <person name="Nash W.E."/>
            <person name="Warren W."/>
            <person name="Chinwalla A."/>
            <person name="Mardis E.R."/>
            <person name="Wilson R.K."/>
        </authorList>
    </citation>
    <scope>NUCLEOTIDE SEQUENCE [LARGE SCALE GENOMIC DNA]</scope>
    <source>
        <strain evidence="1">DSM 14469</strain>
    </source>
</reference>
<organism evidence="1 2">
    <name type="scientific">Marvinbryantia formatexigens DSM 14469</name>
    <dbReference type="NCBI Taxonomy" id="478749"/>
    <lineage>
        <taxon>Bacteria</taxon>
        <taxon>Bacillati</taxon>
        <taxon>Bacillota</taxon>
        <taxon>Clostridia</taxon>
        <taxon>Lachnospirales</taxon>
        <taxon>Lachnospiraceae</taxon>
        <taxon>Marvinbryantia</taxon>
    </lineage>
</organism>
<comment type="caution">
    <text evidence="1">The sequence shown here is derived from an EMBL/GenBank/DDBJ whole genome shotgun (WGS) entry which is preliminary data.</text>
</comment>
<keyword evidence="2" id="KW-1185">Reference proteome</keyword>
<name>C6LGF0_9FIRM</name>
<dbReference type="EMBL" id="ACCL02000012">
    <property type="protein sequence ID" value="EET60150.1"/>
    <property type="molecule type" value="Genomic_DNA"/>
</dbReference>
<proteinExistence type="predicted"/>
<evidence type="ECO:0000313" key="1">
    <source>
        <dbReference type="EMBL" id="EET60150.1"/>
    </source>
</evidence>
<dbReference type="Proteomes" id="UP000005561">
    <property type="component" value="Unassembled WGS sequence"/>
</dbReference>
<sequence length="65" mass="7198">MPAVTGNLYGAGFMGNLCQRSAGNIGTSAGSLLSCRKRLHFIKEIMERLYTLADFSDDIRDMRIN</sequence>
<gene>
    <name evidence="1" type="ORF">BRYFOR_07710</name>
</gene>
<accession>C6LGF0</accession>